<evidence type="ECO:0000313" key="2">
    <source>
        <dbReference type="EMBL" id="RYR61823.1"/>
    </source>
</evidence>
<gene>
    <name evidence="2" type="ORF">Ahy_A04g019048</name>
</gene>
<keyword evidence="3" id="KW-1185">Reference proteome</keyword>
<sequence length="223" mass="25844">MPPPMIDTVPPESSHESQPDTFSLPPIKKFLWGKTYDLMIKNIFYHRMARQLQQMLEDVHIKKLQYIHWKTDEGFKHRCLTNRANRASGRSSKYTGGSATFMKTKARITLKDNKKRFADQQAADHYDSYTKRLEATTQQSQHIGDNRNNSTEPAVDLDRVWCEAASEPYKNRMYRLGSFFIDNLPISTLRHSSASATSRPVDPEDVDLQKQVLFLTRNLHQQA</sequence>
<reference evidence="2 3" key="1">
    <citation type="submission" date="2019-01" db="EMBL/GenBank/DDBJ databases">
        <title>Sequencing of cultivated peanut Arachis hypogaea provides insights into genome evolution and oil improvement.</title>
        <authorList>
            <person name="Chen X."/>
        </authorList>
    </citation>
    <scope>NUCLEOTIDE SEQUENCE [LARGE SCALE GENOMIC DNA]</scope>
    <source>
        <strain evidence="3">cv. Fuhuasheng</strain>
        <tissue evidence="2">Leaves</tissue>
    </source>
</reference>
<proteinExistence type="predicted"/>
<comment type="caution">
    <text evidence="2">The sequence shown here is derived from an EMBL/GenBank/DDBJ whole genome shotgun (WGS) entry which is preliminary data.</text>
</comment>
<evidence type="ECO:0000256" key="1">
    <source>
        <dbReference type="SAM" id="MobiDB-lite"/>
    </source>
</evidence>
<feature type="region of interest" description="Disordered" evidence="1">
    <location>
        <begin position="1"/>
        <end position="21"/>
    </location>
</feature>
<evidence type="ECO:0000313" key="3">
    <source>
        <dbReference type="Proteomes" id="UP000289738"/>
    </source>
</evidence>
<name>A0A445DF93_ARAHY</name>
<dbReference type="EMBL" id="SDMP01000004">
    <property type="protein sequence ID" value="RYR61823.1"/>
    <property type="molecule type" value="Genomic_DNA"/>
</dbReference>
<dbReference type="AlphaFoldDB" id="A0A445DF93"/>
<dbReference type="Proteomes" id="UP000289738">
    <property type="component" value="Chromosome A04"/>
</dbReference>
<protein>
    <submittedName>
        <fullName evidence="2">Uncharacterized protein</fullName>
    </submittedName>
</protein>
<organism evidence="2 3">
    <name type="scientific">Arachis hypogaea</name>
    <name type="common">Peanut</name>
    <dbReference type="NCBI Taxonomy" id="3818"/>
    <lineage>
        <taxon>Eukaryota</taxon>
        <taxon>Viridiplantae</taxon>
        <taxon>Streptophyta</taxon>
        <taxon>Embryophyta</taxon>
        <taxon>Tracheophyta</taxon>
        <taxon>Spermatophyta</taxon>
        <taxon>Magnoliopsida</taxon>
        <taxon>eudicotyledons</taxon>
        <taxon>Gunneridae</taxon>
        <taxon>Pentapetalae</taxon>
        <taxon>rosids</taxon>
        <taxon>fabids</taxon>
        <taxon>Fabales</taxon>
        <taxon>Fabaceae</taxon>
        <taxon>Papilionoideae</taxon>
        <taxon>50 kb inversion clade</taxon>
        <taxon>dalbergioids sensu lato</taxon>
        <taxon>Dalbergieae</taxon>
        <taxon>Pterocarpus clade</taxon>
        <taxon>Arachis</taxon>
    </lineage>
</organism>
<accession>A0A445DF93</accession>